<name>A0A4Y2A7E4_ARAVE</name>
<protein>
    <submittedName>
        <fullName evidence="1">Uncharacterized protein</fullName>
    </submittedName>
</protein>
<keyword evidence="2" id="KW-1185">Reference proteome</keyword>
<evidence type="ECO:0000313" key="2">
    <source>
        <dbReference type="Proteomes" id="UP000499080"/>
    </source>
</evidence>
<dbReference type="EMBL" id="BGPR01000007">
    <property type="protein sequence ID" value="GBL75339.1"/>
    <property type="molecule type" value="Genomic_DNA"/>
</dbReference>
<reference evidence="1 2" key="1">
    <citation type="journal article" date="2019" name="Sci. Rep.">
        <title>Orb-weaving spider Araneus ventricosus genome elucidates the spidroin gene catalogue.</title>
        <authorList>
            <person name="Kono N."/>
            <person name="Nakamura H."/>
            <person name="Ohtoshi R."/>
            <person name="Moran D.A.P."/>
            <person name="Shinohara A."/>
            <person name="Yoshida Y."/>
            <person name="Fujiwara M."/>
            <person name="Mori M."/>
            <person name="Tomita M."/>
            <person name="Arakawa K."/>
        </authorList>
    </citation>
    <scope>NUCLEOTIDE SEQUENCE [LARGE SCALE GENOMIC DNA]</scope>
</reference>
<proteinExistence type="predicted"/>
<gene>
    <name evidence="1" type="ORF">AVEN_194547_1</name>
</gene>
<accession>A0A4Y2A7E4</accession>
<evidence type="ECO:0000313" key="1">
    <source>
        <dbReference type="EMBL" id="GBL75339.1"/>
    </source>
</evidence>
<dbReference type="AlphaFoldDB" id="A0A4Y2A7E4"/>
<comment type="caution">
    <text evidence="1">The sequence shown here is derived from an EMBL/GenBank/DDBJ whole genome shotgun (WGS) entry which is preliminary data.</text>
</comment>
<sequence length="104" mass="11918">MSRFLLTRRRRQISCVTDGNLERCRKAKIADGGRYFSVTSGRNRIAAVSLIFRVFHAAPRRRLSSFTSSKTLHDRILFVIRLAVFAQLTLDVELLGHQTTDSHE</sequence>
<organism evidence="1 2">
    <name type="scientific">Araneus ventricosus</name>
    <name type="common">Orbweaver spider</name>
    <name type="synonym">Epeira ventricosa</name>
    <dbReference type="NCBI Taxonomy" id="182803"/>
    <lineage>
        <taxon>Eukaryota</taxon>
        <taxon>Metazoa</taxon>
        <taxon>Ecdysozoa</taxon>
        <taxon>Arthropoda</taxon>
        <taxon>Chelicerata</taxon>
        <taxon>Arachnida</taxon>
        <taxon>Araneae</taxon>
        <taxon>Araneomorphae</taxon>
        <taxon>Entelegynae</taxon>
        <taxon>Araneoidea</taxon>
        <taxon>Araneidae</taxon>
        <taxon>Araneus</taxon>
    </lineage>
</organism>
<dbReference type="Proteomes" id="UP000499080">
    <property type="component" value="Unassembled WGS sequence"/>
</dbReference>